<name>A0ABR7FZF1_9FIRM</name>
<dbReference type="Gene3D" id="3.40.50.2000">
    <property type="entry name" value="Glycogen Phosphorylase B"/>
    <property type="match status" value="2"/>
</dbReference>
<dbReference type="Proteomes" id="UP000628463">
    <property type="component" value="Unassembled WGS sequence"/>
</dbReference>
<keyword evidence="3" id="KW-1185">Reference proteome</keyword>
<dbReference type="Pfam" id="PF00534">
    <property type="entry name" value="Glycos_transf_1"/>
    <property type="match status" value="1"/>
</dbReference>
<accession>A0ABR7FZF1</accession>
<dbReference type="InterPro" id="IPR001296">
    <property type="entry name" value="Glyco_trans_1"/>
</dbReference>
<dbReference type="PANTHER" id="PTHR12526">
    <property type="entry name" value="GLYCOSYLTRANSFERASE"/>
    <property type="match status" value="1"/>
</dbReference>
<dbReference type="EMBL" id="JACOPD010000004">
    <property type="protein sequence ID" value="MBC5680554.1"/>
    <property type="molecule type" value="Genomic_DNA"/>
</dbReference>
<organism evidence="2 3">
    <name type="scientific">Lachnospira hominis</name>
    <name type="common">ex Liu et al. 2021</name>
    <dbReference type="NCBI Taxonomy" id="2763051"/>
    <lineage>
        <taxon>Bacteria</taxon>
        <taxon>Bacillati</taxon>
        <taxon>Bacillota</taxon>
        <taxon>Clostridia</taxon>
        <taxon>Lachnospirales</taxon>
        <taxon>Lachnospiraceae</taxon>
        <taxon>Lachnospira</taxon>
    </lineage>
</organism>
<feature type="domain" description="Glycosyl transferase family 1" evidence="1">
    <location>
        <begin position="223"/>
        <end position="381"/>
    </location>
</feature>
<gene>
    <name evidence="2" type="ORF">H8S01_06205</name>
</gene>
<reference evidence="2 3" key="1">
    <citation type="submission" date="2020-08" db="EMBL/GenBank/DDBJ databases">
        <title>Genome public.</title>
        <authorList>
            <person name="Liu C."/>
            <person name="Sun Q."/>
        </authorList>
    </citation>
    <scope>NUCLEOTIDE SEQUENCE [LARGE SCALE GENOMIC DNA]</scope>
    <source>
        <strain evidence="2 3">NSJ-43</strain>
    </source>
</reference>
<comment type="caution">
    <text evidence="2">The sequence shown here is derived from an EMBL/GenBank/DDBJ whole genome shotgun (WGS) entry which is preliminary data.</text>
</comment>
<dbReference type="RefSeq" id="WP_186836569.1">
    <property type="nucleotide sequence ID" value="NZ_JACOPD010000004.1"/>
</dbReference>
<dbReference type="CDD" id="cd03811">
    <property type="entry name" value="GT4_GT28_WabH-like"/>
    <property type="match status" value="1"/>
</dbReference>
<evidence type="ECO:0000313" key="2">
    <source>
        <dbReference type="EMBL" id="MBC5680554.1"/>
    </source>
</evidence>
<proteinExistence type="predicted"/>
<evidence type="ECO:0000313" key="3">
    <source>
        <dbReference type="Proteomes" id="UP000628463"/>
    </source>
</evidence>
<evidence type="ECO:0000259" key="1">
    <source>
        <dbReference type="Pfam" id="PF00534"/>
    </source>
</evidence>
<dbReference type="PANTHER" id="PTHR12526:SF630">
    <property type="entry name" value="GLYCOSYLTRANSFERASE"/>
    <property type="match status" value="1"/>
</dbReference>
<protein>
    <submittedName>
        <fullName evidence="2">Glycosyltransferase</fullName>
    </submittedName>
</protein>
<sequence length="401" mass="45271">MKKKILFVINTLGRAGAEMAMTALMNKLDESQYEISLYVMLAQGELIKDIPPYVHVINKNFCDKSVLSSQGKKNLNRLILKKIFAHGSIFKNIFYVISVLFSMIKKHRIQPDKLLWRVISDGSDVTGEEFDLAVAYIEGASAYYVHDHVKAKKKVGFIHIDYSKAGYTRKTDKNCYDDFDRIFTVSDEVKECFISVYPELEEKTKVFHNIIDEEKIISKSSEKMKYKMSDKGIRLLTVGRLTYQKGYDVAVYALKELVNHGFDVNWYILGDGPEYQTLAALAVKEGVDSRFHLLGAVDNPYPYYKAADIYVHATRFEGKSIAIQEAQVLGCAIIASDCSGNREQINDGVDGILCGFTPAGIADGIEKLITNPALATKFRMASAEKQINHLEELQNIYGMMR</sequence>
<dbReference type="SUPFAM" id="SSF53756">
    <property type="entry name" value="UDP-Glycosyltransferase/glycogen phosphorylase"/>
    <property type="match status" value="1"/>
</dbReference>